<comment type="caution">
    <text evidence="1">The sequence shown here is derived from an EMBL/GenBank/DDBJ whole genome shotgun (WGS) entry which is preliminary data.</text>
</comment>
<evidence type="ECO:0000313" key="1">
    <source>
        <dbReference type="EMBL" id="KAI7994179.1"/>
    </source>
</evidence>
<dbReference type="Proteomes" id="UP001060215">
    <property type="component" value="Chromosome 12"/>
</dbReference>
<reference evidence="1 2" key="1">
    <citation type="journal article" date="2022" name="Plant J.">
        <title>Chromosome-level genome of Camellia lanceoleosa provides a valuable resource for understanding genome evolution and self-incompatibility.</title>
        <authorList>
            <person name="Gong W."/>
            <person name="Xiao S."/>
            <person name="Wang L."/>
            <person name="Liao Z."/>
            <person name="Chang Y."/>
            <person name="Mo W."/>
            <person name="Hu G."/>
            <person name="Li W."/>
            <person name="Zhao G."/>
            <person name="Zhu H."/>
            <person name="Hu X."/>
            <person name="Ji K."/>
            <person name="Xiang X."/>
            <person name="Song Q."/>
            <person name="Yuan D."/>
            <person name="Jin S."/>
            <person name="Zhang L."/>
        </authorList>
    </citation>
    <scope>NUCLEOTIDE SEQUENCE [LARGE SCALE GENOMIC DNA]</scope>
    <source>
        <strain evidence="1">SQ_2022a</strain>
    </source>
</reference>
<dbReference type="EMBL" id="CM045769">
    <property type="protein sequence ID" value="KAI7994179.1"/>
    <property type="molecule type" value="Genomic_DNA"/>
</dbReference>
<sequence length="141" mass="15769">MNIKDCSQGFCTYHCPQWCYIIFPPSSFSPCYNAIISKYSGTMNSSRRRENHDPNEESEENDNDNPTNHKPWYVVITGLDEALIKSIKVYKYKKGDGLIDCSVSFVSPVCSICLMIEAPPSNESLSDTHVDGTSNGVVEDT</sequence>
<keyword evidence="2" id="KW-1185">Reference proteome</keyword>
<accession>A0ACC0FZR5</accession>
<evidence type="ECO:0000313" key="2">
    <source>
        <dbReference type="Proteomes" id="UP001060215"/>
    </source>
</evidence>
<name>A0ACC0FZR5_9ERIC</name>
<gene>
    <name evidence="1" type="ORF">LOK49_LG11G02149</name>
</gene>
<organism evidence="1 2">
    <name type="scientific">Camellia lanceoleosa</name>
    <dbReference type="NCBI Taxonomy" id="1840588"/>
    <lineage>
        <taxon>Eukaryota</taxon>
        <taxon>Viridiplantae</taxon>
        <taxon>Streptophyta</taxon>
        <taxon>Embryophyta</taxon>
        <taxon>Tracheophyta</taxon>
        <taxon>Spermatophyta</taxon>
        <taxon>Magnoliopsida</taxon>
        <taxon>eudicotyledons</taxon>
        <taxon>Gunneridae</taxon>
        <taxon>Pentapetalae</taxon>
        <taxon>asterids</taxon>
        <taxon>Ericales</taxon>
        <taxon>Theaceae</taxon>
        <taxon>Camellia</taxon>
    </lineage>
</organism>
<protein>
    <submittedName>
        <fullName evidence="1">E3 ubiquitin-protein ligase Os04g0590900</fullName>
    </submittedName>
</protein>
<proteinExistence type="predicted"/>